<organism evidence="1 2">
    <name type="scientific">Cucurbitaria berberidis CBS 394.84</name>
    <dbReference type="NCBI Taxonomy" id="1168544"/>
    <lineage>
        <taxon>Eukaryota</taxon>
        <taxon>Fungi</taxon>
        <taxon>Dikarya</taxon>
        <taxon>Ascomycota</taxon>
        <taxon>Pezizomycotina</taxon>
        <taxon>Dothideomycetes</taxon>
        <taxon>Pleosporomycetidae</taxon>
        <taxon>Pleosporales</taxon>
        <taxon>Pleosporineae</taxon>
        <taxon>Cucurbitariaceae</taxon>
        <taxon>Cucurbitaria</taxon>
    </lineage>
</organism>
<dbReference type="EMBL" id="ML976617">
    <property type="protein sequence ID" value="KAF1844202.1"/>
    <property type="molecule type" value="Genomic_DNA"/>
</dbReference>
<comment type="caution">
    <text evidence="1">The sequence shown here is derived from an EMBL/GenBank/DDBJ whole genome shotgun (WGS) entry which is preliminary data.</text>
</comment>
<name>A0A9P4GEM1_9PLEO</name>
<sequence length="194" mass="21342">MVKLNDITTAYRTQAWSYLPCAPVSKTHDLNCGHRVQTAAAEPCGSNCSNPMHPVSTPFICHICIAQPILEGLGIKPYASTDEIWYPTKLDDELATGIASALVEEEVCSLTDQGQRDTAPVLKTDGLAEFVREYGTKVLEIGERELLAVENMFRGMEIKSKEEKMETMEHVFAALGLAESGVGTEQEDAVKWFC</sequence>
<dbReference type="GeneID" id="63853400"/>
<dbReference type="AlphaFoldDB" id="A0A9P4GEM1"/>
<keyword evidence="2" id="KW-1185">Reference proteome</keyword>
<gene>
    <name evidence="1" type="ORF">K460DRAFT_397340</name>
</gene>
<proteinExistence type="predicted"/>
<dbReference type="RefSeq" id="XP_040786765.1">
    <property type="nucleotide sequence ID" value="XM_040936149.1"/>
</dbReference>
<evidence type="ECO:0000313" key="2">
    <source>
        <dbReference type="Proteomes" id="UP000800039"/>
    </source>
</evidence>
<accession>A0A9P4GEM1</accession>
<reference evidence="1" key="1">
    <citation type="submission" date="2020-01" db="EMBL/GenBank/DDBJ databases">
        <authorList>
            <consortium name="DOE Joint Genome Institute"/>
            <person name="Haridas S."/>
            <person name="Albert R."/>
            <person name="Binder M."/>
            <person name="Bloem J."/>
            <person name="Labutti K."/>
            <person name="Salamov A."/>
            <person name="Andreopoulos B."/>
            <person name="Baker S.E."/>
            <person name="Barry K."/>
            <person name="Bills G."/>
            <person name="Bluhm B.H."/>
            <person name="Cannon C."/>
            <person name="Castanera R."/>
            <person name="Culley D.E."/>
            <person name="Daum C."/>
            <person name="Ezra D."/>
            <person name="Gonzalez J.B."/>
            <person name="Henrissat B."/>
            <person name="Kuo A."/>
            <person name="Liang C."/>
            <person name="Lipzen A."/>
            <person name="Lutzoni F."/>
            <person name="Magnuson J."/>
            <person name="Mondo S."/>
            <person name="Nolan M."/>
            <person name="Ohm R."/>
            <person name="Pangilinan J."/>
            <person name="Park H.-J."/>
            <person name="Ramirez L."/>
            <person name="Alfaro M."/>
            <person name="Sun H."/>
            <person name="Tritt A."/>
            <person name="Yoshinaga Y."/>
            <person name="Zwiers L.-H."/>
            <person name="Turgeon B.G."/>
            <person name="Goodwin S.B."/>
            <person name="Spatafora J.W."/>
            <person name="Crous P.W."/>
            <person name="Grigoriev I.V."/>
        </authorList>
    </citation>
    <scope>NUCLEOTIDE SEQUENCE</scope>
    <source>
        <strain evidence="1">CBS 394.84</strain>
    </source>
</reference>
<evidence type="ECO:0000313" key="1">
    <source>
        <dbReference type="EMBL" id="KAF1844202.1"/>
    </source>
</evidence>
<dbReference type="OrthoDB" id="10462255at2759"/>
<protein>
    <submittedName>
        <fullName evidence="1">Uncharacterized protein</fullName>
    </submittedName>
</protein>
<dbReference type="Proteomes" id="UP000800039">
    <property type="component" value="Unassembled WGS sequence"/>
</dbReference>